<reference evidence="3" key="1">
    <citation type="submission" date="2017-02" db="UniProtKB">
        <authorList>
            <consortium name="WormBaseParasite"/>
        </authorList>
    </citation>
    <scope>IDENTIFICATION</scope>
</reference>
<dbReference type="EMBL" id="UXUI01009495">
    <property type="protein sequence ID" value="VDD93832.1"/>
    <property type="molecule type" value="Genomic_DNA"/>
</dbReference>
<dbReference type="WBParaSite" id="EVEC_0000914201-mRNA-1">
    <property type="protein sequence ID" value="EVEC_0000914201-mRNA-1"/>
    <property type="gene ID" value="EVEC_0000914201"/>
</dbReference>
<sequence length="288" mass="32404">MIDNVSIYEDLLLWDTTTKFMIRFRSPPAKSRLWNGLKALLLFCGESCEKCHYANNGKLVVDDVLYISSNRDHSILMDLNCSWDLEASPGKTLAIRICENSVGTYDDLFVLDIDNGAKTPTRLNRVTVDNVGTLYFGSRILIDLIKKSNAYQYGRFGLLIYSTERPKTKSCSLLYSNKLYTSECGWFESLKKQATYEKNQYCQWAVELPANTQLVLTVGRLDAGLLTGDSFRVIDSATGRIYKPGGGKGNVIHIEGPRFGASEVTFIWETDSVVEYNGFNVTYGTDSY</sequence>
<evidence type="ECO:0000313" key="2">
    <source>
        <dbReference type="Proteomes" id="UP000274131"/>
    </source>
</evidence>
<evidence type="ECO:0000313" key="1">
    <source>
        <dbReference type="EMBL" id="VDD93832.1"/>
    </source>
</evidence>
<dbReference type="InterPro" id="IPR035914">
    <property type="entry name" value="Sperma_CUB_dom_sf"/>
</dbReference>
<name>A0A0N4VEM6_ENTVE</name>
<organism evidence="3">
    <name type="scientific">Enterobius vermicularis</name>
    <name type="common">Human pinworm</name>
    <dbReference type="NCBI Taxonomy" id="51028"/>
    <lineage>
        <taxon>Eukaryota</taxon>
        <taxon>Metazoa</taxon>
        <taxon>Ecdysozoa</taxon>
        <taxon>Nematoda</taxon>
        <taxon>Chromadorea</taxon>
        <taxon>Rhabditida</taxon>
        <taxon>Spirurina</taxon>
        <taxon>Oxyuridomorpha</taxon>
        <taxon>Oxyuroidea</taxon>
        <taxon>Oxyuridae</taxon>
        <taxon>Enterobius</taxon>
    </lineage>
</organism>
<reference evidence="1 2" key="2">
    <citation type="submission" date="2018-10" db="EMBL/GenBank/DDBJ databases">
        <authorList>
            <consortium name="Pathogen Informatics"/>
        </authorList>
    </citation>
    <scope>NUCLEOTIDE SEQUENCE [LARGE SCALE GENOMIC DNA]</scope>
</reference>
<proteinExistence type="predicted"/>
<protein>
    <submittedName>
        <fullName evidence="3">CUB domain-containing protein</fullName>
    </submittedName>
</protein>
<evidence type="ECO:0000313" key="3">
    <source>
        <dbReference type="WBParaSite" id="EVEC_0000914201-mRNA-1"/>
    </source>
</evidence>
<dbReference type="AlphaFoldDB" id="A0A0N4VEM6"/>
<dbReference type="SUPFAM" id="SSF49854">
    <property type="entry name" value="Spermadhesin, CUB domain"/>
    <property type="match status" value="1"/>
</dbReference>
<keyword evidence="2" id="KW-1185">Reference proteome</keyword>
<accession>A0A0N4VEM6</accession>
<dbReference type="Gene3D" id="2.60.120.290">
    <property type="entry name" value="Spermadhesin, CUB domain"/>
    <property type="match status" value="1"/>
</dbReference>
<dbReference type="Proteomes" id="UP000274131">
    <property type="component" value="Unassembled WGS sequence"/>
</dbReference>
<gene>
    <name evidence="1" type="ORF">EVEC_LOCUS8583</name>
</gene>